<dbReference type="InterPro" id="IPR000878">
    <property type="entry name" value="4pyrrol_Mease"/>
</dbReference>
<dbReference type="EMBL" id="CP157961">
    <property type="protein sequence ID" value="XBT96404.1"/>
    <property type="molecule type" value="Genomic_DNA"/>
</dbReference>
<keyword evidence="2" id="KW-0169">Cobalamin biosynthesis</keyword>
<dbReference type="CDD" id="cd02440">
    <property type="entry name" value="AdoMet_MTases"/>
    <property type="match status" value="1"/>
</dbReference>
<evidence type="ECO:0000256" key="4">
    <source>
        <dbReference type="ARBA" id="ARBA00022679"/>
    </source>
</evidence>
<dbReference type="Gene3D" id="3.40.50.150">
    <property type="entry name" value="Vaccinia Virus protein VP39"/>
    <property type="match status" value="1"/>
</dbReference>
<protein>
    <submittedName>
        <fullName evidence="7">Precorrin-6y C5,15-methyltransferase (Decarboxylating) subunit CbiE</fullName>
    </submittedName>
</protein>
<dbReference type="Gene3D" id="3.40.1010.10">
    <property type="entry name" value="Cobalt-precorrin-4 Transmethylase, Domain 1"/>
    <property type="match status" value="1"/>
</dbReference>
<dbReference type="InterPro" id="IPR029063">
    <property type="entry name" value="SAM-dependent_MTases_sf"/>
</dbReference>
<dbReference type="GO" id="GO:0032259">
    <property type="term" value="P:methylation"/>
    <property type="evidence" value="ECO:0007669"/>
    <property type="project" value="UniProtKB-KW"/>
</dbReference>
<gene>
    <name evidence="7" type="primary">cbiE</name>
    <name evidence="7" type="ORF">ABM479_23050</name>
</gene>
<dbReference type="GO" id="GO:0009236">
    <property type="term" value="P:cobalamin biosynthetic process"/>
    <property type="evidence" value="ECO:0007669"/>
    <property type="project" value="UniProtKB-KW"/>
</dbReference>
<dbReference type="InterPro" id="IPR050714">
    <property type="entry name" value="Cobalamin_biosynth_MTase"/>
</dbReference>
<evidence type="ECO:0000313" key="7">
    <source>
        <dbReference type="EMBL" id="XBT96404.1"/>
    </source>
</evidence>
<dbReference type="InterPro" id="IPR014777">
    <property type="entry name" value="4pyrrole_Mease_sub1"/>
</dbReference>
<evidence type="ECO:0000256" key="3">
    <source>
        <dbReference type="ARBA" id="ARBA00022603"/>
    </source>
</evidence>
<dbReference type="GO" id="GO:0008276">
    <property type="term" value="F:protein methyltransferase activity"/>
    <property type="evidence" value="ECO:0007669"/>
    <property type="project" value="InterPro"/>
</dbReference>
<dbReference type="InterPro" id="IPR006365">
    <property type="entry name" value="Cbl_synth_CobL"/>
</dbReference>
<geneLocation type="plasmid" evidence="7">
    <name>unnamed1</name>
</geneLocation>
<dbReference type="Pfam" id="PF00590">
    <property type="entry name" value="TP_methylase"/>
    <property type="match status" value="1"/>
</dbReference>
<dbReference type="RefSeq" id="WP_349961076.1">
    <property type="nucleotide sequence ID" value="NZ_CP157961.1"/>
</dbReference>
<proteinExistence type="predicted"/>
<accession>A0AAU7S1Y8</accession>
<keyword evidence="3" id="KW-0489">Methyltransferase</keyword>
<dbReference type="PANTHER" id="PTHR43182:SF1">
    <property type="entry name" value="COBALT-PRECORRIN-7 C(5)-METHYLTRANSFERASE"/>
    <property type="match status" value="1"/>
</dbReference>
<dbReference type="InterPro" id="IPR014008">
    <property type="entry name" value="Cbl_synth_MTase_CbiT"/>
</dbReference>
<dbReference type="SUPFAM" id="SSF53790">
    <property type="entry name" value="Tetrapyrrole methylase"/>
    <property type="match status" value="1"/>
</dbReference>
<dbReference type="CDD" id="cd11644">
    <property type="entry name" value="Precorrin-6Y-MT"/>
    <property type="match status" value="1"/>
</dbReference>
<dbReference type="PIRSF" id="PIRSF036428">
    <property type="entry name" value="CobL"/>
    <property type="match status" value="1"/>
</dbReference>
<dbReference type="NCBIfam" id="TIGR02469">
    <property type="entry name" value="CbiT"/>
    <property type="match status" value="1"/>
</dbReference>
<feature type="domain" description="Tetrapyrrole methylase" evidence="6">
    <location>
        <begin position="16"/>
        <end position="202"/>
    </location>
</feature>
<evidence type="ECO:0000256" key="1">
    <source>
        <dbReference type="ARBA" id="ARBA00004953"/>
    </source>
</evidence>
<organism evidence="7">
    <name type="scientific">Rhizobium sp. ZPR3</name>
    <dbReference type="NCBI Taxonomy" id="3158967"/>
    <lineage>
        <taxon>Bacteria</taxon>
        <taxon>Pseudomonadati</taxon>
        <taxon>Pseudomonadota</taxon>
        <taxon>Alphaproteobacteria</taxon>
        <taxon>Hyphomicrobiales</taxon>
        <taxon>Rhizobiaceae</taxon>
        <taxon>Rhizobium/Agrobacterium group</taxon>
        <taxon>Rhizobium</taxon>
    </lineage>
</organism>
<reference evidence="7" key="1">
    <citation type="submission" date="2024-06" db="EMBL/GenBank/DDBJ databases">
        <authorList>
            <person name="Li T."/>
            <person name="Gao R."/>
        </authorList>
    </citation>
    <scope>NUCLEOTIDE SEQUENCE</scope>
    <source>
        <strain evidence="7">ZPR3</strain>
        <plasmid evidence="7">unnamed1</plasmid>
    </source>
</reference>
<name>A0AAU7S1Y8_9HYPH</name>
<dbReference type="Gene3D" id="3.30.950.10">
    <property type="entry name" value="Methyltransferase, Cobalt-precorrin-4 Transmethylase, Domain 2"/>
    <property type="match status" value="1"/>
</dbReference>
<dbReference type="Pfam" id="PF01135">
    <property type="entry name" value="PCMT"/>
    <property type="match status" value="1"/>
</dbReference>
<dbReference type="InterPro" id="IPR012818">
    <property type="entry name" value="CbiE"/>
</dbReference>
<dbReference type="InterPro" id="IPR014776">
    <property type="entry name" value="4pyrrole_Mease_sub2"/>
</dbReference>
<dbReference type="AlphaFoldDB" id="A0AAU7S1Y8"/>
<dbReference type="InterPro" id="IPR035996">
    <property type="entry name" value="4pyrrol_Methylase_sf"/>
</dbReference>
<comment type="pathway">
    <text evidence="1">Cofactor biosynthesis; adenosylcobalamin biosynthesis.</text>
</comment>
<evidence type="ECO:0000256" key="2">
    <source>
        <dbReference type="ARBA" id="ARBA00022573"/>
    </source>
</evidence>
<keyword evidence="5" id="KW-0949">S-adenosyl-L-methionine</keyword>
<evidence type="ECO:0000256" key="5">
    <source>
        <dbReference type="ARBA" id="ARBA00022691"/>
    </source>
</evidence>
<keyword evidence="7" id="KW-0614">Plasmid</keyword>
<evidence type="ECO:0000259" key="6">
    <source>
        <dbReference type="Pfam" id="PF00590"/>
    </source>
</evidence>
<keyword evidence="4" id="KW-0808">Transferase</keyword>
<dbReference type="SUPFAM" id="SSF53335">
    <property type="entry name" value="S-adenosyl-L-methionine-dependent methyltransferases"/>
    <property type="match status" value="1"/>
</dbReference>
<dbReference type="NCBIfam" id="TIGR02467">
    <property type="entry name" value="CbiE"/>
    <property type="match status" value="1"/>
</dbReference>
<dbReference type="PANTHER" id="PTHR43182">
    <property type="entry name" value="COBALT-PRECORRIN-6B C(15)-METHYLTRANSFERASE (DECARBOXYLATING)"/>
    <property type="match status" value="1"/>
</dbReference>
<sequence>MRALPMAETPSIQRWLTLIGIGEDGPAGLGDEAKRLLAEASIVFGGMRHLELMGSLITGEAHAWLSPFEKSVEAVLARQGKPTVVLASGDPFFYGVGVTLSRRIPASEMIVIPAPSSFSLAASRLGWPLQETTVLSLHGRPIGLIRPHLHPGRKILALTSDGKGPAELAALLQGSGFGPSKLTVLEALGGPHEKVSRHTAADFTLSGINDLNICAVEVKADAGARILSLSAGLADELFEHDGQITKREIRAITLSALAPRHGELLWDIGAGSGSIGIEWMLADPSLRAIAIEASPERAARIRRNVANFGVPGLIIVEGEAPAALSGLAAPDAIFIGGGGSDAGVLEAAIGQLKSGGRLVANAVTTEMEALLLAEQARRGGSLIRIDIARAAPVGRMTGWRPAMPVTQWSWVKP</sequence>